<dbReference type="InterPro" id="IPR010827">
    <property type="entry name" value="BamA/TamA_POTRA"/>
</dbReference>
<evidence type="ECO:0000313" key="7">
    <source>
        <dbReference type="EMBL" id="TPW36154.1"/>
    </source>
</evidence>
<dbReference type="Gene3D" id="2.40.160.50">
    <property type="entry name" value="membrane protein fhac: a member of the omp85/tpsb transporter family"/>
    <property type="match status" value="1"/>
</dbReference>
<proteinExistence type="predicted"/>
<dbReference type="Pfam" id="PF01103">
    <property type="entry name" value="Omp85"/>
    <property type="match status" value="1"/>
</dbReference>
<sequence length="714" mass="77203">MLGAVPLLVTGSAASLGQVRAAETDAPVPSGKPQVEKSSPEKPSDGEKPATGEPGKDNKAKKAQNSPVPVAPDAIHYQTILLPTSDAAVDSGMKASSQLLALEKSHLVGPYALAGRIRDDYERLQGALRSQGFYAGQISIVVSARGRHMDGRDPLLAAFLLNLPHGTLVKITVSAKLGPQFHISRILILPPPKPASKSKMAQKSGATQAVSSPVLPPGPPRLEKLTPEEEKAFGLKIGQPAIAGDIIAARERLAAFLQEEGYGLSDVSAPQGILQSAQHGLEVRIFLKRGPKLVIGPISLEGLKHVHPSYVRMRMNLKEGQLYQPSVIDQAQLNLSDTGLFSSVTVRPAPPIIRISPDRSLVKGVDQAMPLQFTFKPGKRYRISGDIGYSTDLGGRAGVKWLDRNLFGNGEQLRLAAIATGLGGTAEQGLGYDIYADFNKPDFMARNRTLNLRIEALRQLLYSYRQTAFFVRGGVAQPIGRNWNVSGSALLEQERINQFHHTRDYFIASLPLEATFDNTDRSNPIEPPTHGVRAALGVTPSLSMEHRTAFYLPLTAEASTYLDLHHLGISPPGRSIIALRATVGTIQGVSSVWNVPPDQRLYAGGPATVRGFRWQGVGPHWKHTKYAIGGTSMDAGTVEYRQRIMKSFGTALFVDAGQVGEHSTPGEGKVRVGYGGGVRYFTPIGPIRLDVAFPMNRPRRGDRWELYIGLGEVF</sequence>
<keyword evidence="8" id="KW-1185">Reference proteome</keyword>
<dbReference type="Proteomes" id="UP000315037">
    <property type="component" value="Unassembled WGS sequence"/>
</dbReference>
<evidence type="ECO:0000313" key="8">
    <source>
        <dbReference type="Proteomes" id="UP000315037"/>
    </source>
</evidence>
<keyword evidence="2" id="KW-1134">Transmembrane beta strand</keyword>
<gene>
    <name evidence="7" type="ORF">E3202_01640</name>
</gene>
<feature type="domain" description="POTRA" evidence="6">
    <location>
        <begin position="294"/>
        <end position="356"/>
    </location>
</feature>
<dbReference type="EMBL" id="SORZ01000001">
    <property type="protein sequence ID" value="TPW36154.1"/>
    <property type="molecule type" value="Genomic_DNA"/>
</dbReference>
<evidence type="ECO:0000259" key="5">
    <source>
        <dbReference type="Pfam" id="PF01103"/>
    </source>
</evidence>
<comment type="caution">
    <text evidence="7">The sequence shown here is derived from an EMBL/GenBank/DDBJ whole genome shotgun (WGS) entry which is preliminary data.</text>
</comment>
<dbReference type="Gene3D" id="3.10.20.310">
    <property type="entry name" value="membrane protein fhac"/>
    <property type="match status" value="1"/>
</dbReference>
<dbReference type="InterPro" id="IPR000184">
    <property type="entry name" value="Bac_surfAg_D15"/>
</dbReference>
<name>A0A506US36_9PROT</name>
<protein>
    <recommendedName>
        <fullName evidence="9">Bacterial surface antigen (D15) domain-containing protein</fullName>
    </recommendedName>
</protein>
<dbReference type="PANTHER" id="PTHR12815:SF42">
    <property type="entry name" value="BACTERIAL SURFACE ANTIGEN (D15) DOMAIN-CONTAINING PROTEIN"/>
    <property type="match status" value="1"/>
</dbReference>
<dbReference type="GO" id="GO:0019867">
    <property type="term" value="C:outer membrane"/>
    <property type="evidence" value="ECO:0007669"/>
    <property type="project" value="InterPro"/>
</dbReference>
<evidence type="ECO:0000256" key="1">
    <source>
        <dbReference type="ARBA" id="ARBA00004370"/>
    </source>
</evidence>
<dbReference type="Pfam" id="PF07244">
    <property type="entry name" value="POTRA"/>
    <property type="match status" value="1"/>
</dbReference>
<dbReference type="AlphaFoldDB" id="A0A506US36"/>
<keyword evidence="3" id="KW-0472">Membrane</keyword>
<organism evidence="7 8">
    <name type="scientific">Oecophyllibacter saccharovorans</name>
    <dbReference type="NCBI Taxonomy" id="2558360"/>
    <lineage>
        <taxon>Bacteria</taxon>
        <taxon>Pseudomonadati</taxon>
        <taxon>Pseudomonadota</taxon>
        <taxon>Alphaproteobacteria</taxon>
        <taxon>Acetobacterales</taxon>
        <taxon>Acetobacteraceae</taxon>
        <taxon>Oecophyllibacter</taxon>
    </lineage>
</organism>
<evidence type="ECO:0000256" key="2">
    <source>
        <dbReference type="ARBA" id="ARBA00022452"/>
    </source>
</evidence>
<dbReference type="InterPro" id="IPR039910">
    <property type="entry name" value="D15-like"/>
</dbReference>
<reference evidence="7 8" key="1">
    <citation type="submission" date="2019-03" db="EMBL/GenBank/DDBJ databases">
        <title>The complete genome sequence of Neokomagataea sp. Jb2 NBRC113641.</title>
        <authorList>
            <person name="Chua K.-O."/>
            <person name="Chan K.-G."/>
            <person name="See-Too W.-S."/>
        </authorList>
    </citation>
    <scope>NUCLEOTIDE SEQUENCE [LARGE SCALE GENOMIC DNA]</scope>
    <source>
        <strain evidence="7 8">Jb2</strain>
    </source>
</reference>
<comment type="subcellular location">
    <subcellularLocation>
        <location evidence="1">Membrane</location>
    </subcellularLocation>
</comment>
<feature type="region of interest" description="Disordered" evidence="4">
    <location>
        <begin position="13"/>
        <end position="67"/>
    </location>
</feature>
<evidence type="ECO:0000256" key="4">
    <source>
        <dbReference type="SAM" id="MobiDB-lite"/>
    </source>
</evidence>
<evidence type="ECO:0000259" key="6">
    <source>
        <dbReference type="Pfam" id="PF07244"/>
    </source>
</evidence>
<evidence type="ECO:0000256" key="3">
    <source>
        <dbReference type="ARBA" id="ARBA00023136"/>
    </source>
</evidence>
<dbReference type="PANTHER" id="PTHR12815">
    <property type="entry name" value="SORTING AND ASSEMBLY MACHINERY SAMM50 PROTEIN FAMILY MEMBER"/>
    <property type="match status" value="1"/>
</dbReference>
<feature type="compositionally biased region" description="Low complexity" evidence="4">
    <location>
        <begin position="195"/>
        <end position="204"/>
    </location>
</feature>
<feature type="compositionally biased region" description="Basic and acidic residues" evidence="4">
    <location>
        <begin position="34"/>
        <end position="60"/>
    </location>
</feature>
<keyword evidence="2" id="KW-0812">Transmembrane</keyword>
<evidence type="ECO:0008006" key="9">
    <source>
        <dbReference type="Google" id="ProtNLM"/>
    </source>
</evidence>
<accession>A0A506US36</accession>
<feature type="region of interest" description="Disordered" evidence="4">
    <location>
        <begin position="194"/>
        <end position="222"/>
    </location>
</feature>
<feature type="domain" description="Bacterial surface antigen (D15)" evidence="5">
    <location>
        <begin position="405"/>
        <end position="714"/>
    </location>
</feature>